<gene>
    <name evidence="1" type="ORF">QR680_008268</name>
</gene>
<sequence>MQDDCSACPLDQIETVLERKRLGNNRFVIISLKDLNRIQELSSSVFESEDASQVLHDCRRVWGVISQIRLPRKDPVFLADYTSLLLVVASHLGVHLQDEELKREVWQSLNLERILLLAPRLWLIGNEPVLLRIVFSVASLYSLFKEVASEYVICKCYELASEALLIGDMSLSASEWEETRAYCENIESAFLLRRRDDKRFEENDEEDDLYHHHAGDGFDLHEMPDPLEEEMFLESLVHDTIAEAISEVCATYDAAHRVSTEIASAALGLDRQASIDYFYDDVVGTDDGEESVSSENETDEDLHEHLYEDAPSEAPVEEYTRHSVFDAKTDFERRFGKNRDAKAASTDIPVIVAKPENVFQFRRQPLFNFHALSKERTRPNFGIPVIPPGAMRVIPKMRVEHVDEEHSEEVFSC</sequence>
<evidence type="ECO:0000313" key="2">
    <source>
        <dbReference type="Proteomes" id="UP001175271"/>
    </source>
</evidence>
<dbReference type="EMBL" id="JAUCMV010000001">
    <property type="protein sequence ID" value="KAK0423673.1"/>
    <property type="molecule type" value="Genomic_DNA"/>
</dbReference>
<name>A0AA39II67_9BILA</name>
<reference evidence="1" key="1">
    <citation type="submission" date="2023-06" db="EMBL/GenBank/DDBJ databases">
        <title>Genomic analysis of the entomopathogenic nematode Steinernema hermaphroditum.</title>
        <authorList>
            <person name="Schwarz E.M."/>
            <person name="Heppert J.K."/>
            <person name="Baniya A."/>
            <person name="Schwartz H.T."/>
            <person name="Tan C.-H."/>
            <person name="Antoshechkin I."/>
            <person name="Sternberg P.W."/>
            <person name="Goodrich-Blair H."/>
            <person name="Dillman A.R."/>
        </authorList>
    </citation>
    <scope>NUCLEOTIDE SEQUENCE</scope>
    <source>
        <strain evidence="1">PS9179</strain>
        <tissue evidence="1">Whole animal</tissue>
    </source>
</reference>
<comment type="caution">
    <text evidence="1">The sequence shown here is derived from an EMBL/GenBank/DDBJ whole genome shotgun (WGS) entry which is preliminary data.</text>
</comment>
<organism evidence="1 2">
    <name type="scientific">Steinernema hermaphroditum</name>
    <dbReference type="NCBI Taxonomy" id="289476"/>
    <lineage>
        <taxon>Eukaryota</taxon>
        <taxon>Metazoa</taxon>
        <taxon>Ecdysozoa</taxon>
        <taxon>Nematoda</taxon>
        <taxon>Chromadorea</taxon>
        <taxon>Rhabditida</taxon>
        <taxon>Tylenchina</taxon>
        <taxon>Panagrolaimomorpha</taxon>
        <taxon>Strongyloidoidea</taxon>
        <taxon>Steinernematidae</taxon>
        <taxon>Steinernema</taxon>
    </lineage>
</organism>
<proteinExistence type="predicted"/>
<keyword evidence="2" id="KW-1185">Reference proteome</keyword>
<dbReference type="Proteomes" id="UP001175271">
    <property type="component" value="Unassembled WGS sequence"/>
</dbReference>
<evidence type="ECO:0000313" key="1">
    <source>
        <dbReference type="EMBL" id="KAK0423673.1"/>
    </source>
</evidence>
<dbReference type="AlphaFoldDB" id="A0AA39II67"/>
<accession>A0AA39II67</accession>
<protein>
    <submittedName>
        <fullName evidence="1">Uncharacterized protein</fullName>
    </submittedName>
</protein>